<keyword evidence="5 7" id="KW-1133">Transmembrane helix</keyword>
<feature type="transmembrane region" description="Helical" evidence="7">
    <location>
        <begin position="125"/>
        <end position="148"/>
    </location>
</feature>
<sequence length="217" mass="22820">MDGTLALYGLLALTTLPPLVPNSALLVSTGVLASEGHVALPPVLVVVAGSALLGDVLMYLAARRFGRPVRAWLLRRPSRRAALAWTSRRIRRHGVPFVIAVRFLPTGRIAGALASGVLHYPLRKYLIGAGLAESLWATYSVGLGYLGSAAAGNPFYAAAIGIGVSVLVAAAGTAAQWGVRRRALRARDARDARRPPDEPPRTDREEGGDQASSITAA</sequence>
<name>A0ABN3RVN1_9ACTN</name>
<dbReference type="PANTHER" id="PTHR30353">
    <property type="entry name" value="INNER MEMBRANE PROTEIN DEDA-RELATED"/>
    <property type="match status" value="1"/>
</dbReference>
<gene>
    <name evidence="10" type="ORF">GCM10009864_31940</name>
</gene>
<evidence type="ECO:0000256" key="1">
    <source>
        <dbReference type="ARBA" id="ARBA00004651"/>
    </source>
</evidence>
<reference evidence="10 11" key="1">
    <citation type="journal article" date="2019" name="Int. J. Syst. Evol. Microbiol.">
        <title>The Global Catalogue of Microorganisms (GCM) 10K type strain sequencing project: providing services to taxonomists for standard genome sequencing and annotation.</title>
        <authorList>
            <consortium name="The Broad Institute Genomics Platform"/>
            <consortium name="The Broad Institute Genome Sequencing Center for Infectious Disease"/>
            <person name="Wu L."/>
            <person name="Ma J."/>
        </authorList>
    </citation>
    <scope>NUCLEOTIDE SEQUENCE [LARGE SCALE GENOMIC DNA]</scope>
    <source>
        <strain evidence="10 11">JCM 16374</strain>
    </source>
</reference>
<evidence type="ECO:0000256" key="3">
    <source>
        <dbReference type="ARBA" id="ARBA00022475"/>
    </source>
</evidence>
<dbReference type="EMBL" id="BAAARK010000008">
    <property type="protein sequence ID" value="GAA2662012.1"/>
    <property type="molecule type" value="Genomic_DNA"/>
</dbReference>
<dbReference type="Proteomes" id="UP001500994">
    <property type="component" value="Unassembled WGS sequence"/>
</dbReference>
<feature type="region of interest" description="Disordered" evidence="8">
    <location>
        <begin position="186"/>
        <end position="217"/>
    </location>
</feature>
<evidence type="ECO:0000256" key="6">
    <source>
        <dbReference type="ARBA" id="ARBA00023136"/>
    </source>
</evidence>
<evidence type="ECO:0000313" key="10">
    <source>
        <dbReference type="EMBL" id="GAA2662012.1"/>
    </source>
</evidence>
<accession>A0ABN3RVN1</accession>
<feature type="compositionally biased region" description="Basic and acidic residues" evidence="8">
    <location>
        <begin position="186"/>
        <end position="207"/>
    </location>
</feature>
<comment type="subcellular location">
    <subcellularLocation>
        <location evidence="1 7">Cell membrane</location>
        <topology evidence="1 7">Multi-pass membrane protein</topology>
    </subcellularLocation>
</comment>
<evidence type="ECO:0000256" key="5">
    <source>
        <dbReference type="ARBA" id="ARBA00022989"/>
    </source>
</evidence>
<feature type="domain" description="VTT" evidence="9">
    <location>
        <begin position="20"/>
        <end position="145"/>
    </location>
</feature>
<organism evidence="10 11">
    <name type="scientific">Streptomyces lunalinharesii</name>
    <dbReference type="NCBI Taxonomy" id="333384"/>
    <lineage>
        <taxon>Bacteria</taxon>
        <taxon>Bacillati</taxon>
        <taxon>Actinomycetota</taxon>
        <taxon>Actinomycetes</taxon>
        <taxon>Kitasatosporales</taxon>
        <taxon>Streptomycetaceae</taxon>
        <taxon>Streptomyces</taxon>
    </lineage>
</organism>
<keyword evidence="3 7" id="KW-1003">Cell membrane</keyword>
<feature type="transmembrane region" description="Helical" evidence="7">
    <location>
        <begin position="43"/>
        <end position="62"/>
    </location>
</feature>
<feature type="transmembrane region" description="Helical" evidence="7">
    <location>
        <begin position="154"/>
        <end position="177"/>
    </location>
</feature>
<dbReference type="PANTHER" id="PTHR30353:SF0">
    <property type="entry name" value="TRANSMEMBRANE PROTEIN"/>
    <property type="match status" value="1"/>
</dbReference>
<evidence type="ECO:0000259" key="9">
    <source>
        <dbReference type="Pfam" id="PF09335"/>
    </source>
</evidence>
<comment type="caution">
    <text evidence="7">Lacks conserved residue(s) required for the propagation of feature annotation.</text>
</comment>
<dbReference type="RefSeq" id="WP_344575979.1">
    <property type="nucleotide sequence ID" value="NZ_BAAARK010000008.1"/>
</dbReference>
<dbReference type="InterPro" id="IPR032816">
    <property type="entry name" value="VTT_dom"/>
</dbReference>
<dbReference type="Pfam" id="PF09335">
    <property type="entry name" value="VTT_dom"/>
    <property type="match status" value="1"/>
</dbReference>
<evidence type="ECO:0000256" key="2">
    <source>
        <dbReference type="ARBA" id="ARBA00010792"/>
    </source>
</evidence>
<protein>
    <recommendedName>
        <fullName evidence="9">VTT domain-containing protein</fullName>
    </recommendedName>
</protein>
<evidence type="ECO:0000313" key="11">
    <source>
        <dbReference type="Proteomes" id="UP001500994"/>
    </source>
</evidence>
<comment type="similarity">
    <text evidence="2 7">Belongs to the DedA family.</text>
</comment>
<keyword evidence="6 7" id="KW-0472">Membrane</keyword>
<evidence type="ECO:0000256" key="7">
    <source>
        <dbReference type="RuleBase" id="RU367016"/>
    </source>
</evidence>
<evidence type="ECO:0000256" key="4">
    <source>
        <dbReference type="ARBA" id="ARBA00022692"/>
    </source>
</evidence>
<keyword evidence="4 7" id="KW-0812">Transmembrane</keyword>
<comment type="caution">
    <text evidence="10">The sequence shown here is derived from an EMBL/GenBank/DDBJ whole genome shotgun (WGS) entry which is preliminary data.</text>
</comment>
<keyword evidence="11" id="KW-1185">Reference proteome</keyword>
<dbReference type="InterPro" id="IPR032818">
    <property type="entry name" value="DedA-like"/>
</dbReference>
<proteinExistence type="inferred from homology"/>
<evidence type="ECO:0000256" key="8">
    <source>
        <dbReference type="SAM" id="MobiDB-lite"/>
    </source>
</evidence>